<sequence>LGRIIVTRPYGSIHAHCLSPISKTWITPRRQHWCTRRSARGIYAGYFASTRLSWCHFRIPEFLETSRKCVLWI</sequence>
<dbReference type="AlphaFoldDB" id="A0A4Y7TCK8"/>
<evidence type="ECO:0000313" key="2">
    <source>
        <dbReference type="Proteomes" id="UP000298030"/>
    </source>
</evidence>
<comment type="caution">
    <text evidence="1">The sequence shown here is derived from an EMBL/GenBank/DDBJ whole genome shotgun (WGS) entry which is preliminary data.</text>
</comment>
<protein>
    <submittedName>
        <fullName evidence="1">Uncharacterized protein</fullName>
    </submittedName>
</protein>
<accession>A0A4Y7TCK8</accession>
<feature type="non-terminal residue" evidence="1">
    <location>
        <position position="1"/>
    </location>
</feature>
<dbReference type="Proteomes" id="UP000298030">
    <property type="component" value="Unassembled WGS sequence"/>
</dbReference>
<keyword evidence="2" id="KW-1185">Reference proteome</keyword>
<organism evidence="1 2">
    <name type="scientific">Coprinellus micaceus</name>
    <name type="common">Glistening ink-cap mushroom</name>
    <name type="synonym">Coprinus micaceus</name>
    <dbReference type="NCBI Taxonomy" id="71717"/>
    <lineage>
        <taxon>Eukaryota</taxon>
        <taxon>Fungi</taxon>
        <taxon>Dikarya</taxon>
        <taxon>Basidiomycota</taxon>
        <taxon>Agaricomycotina</taxon>
        <taxon>Agaricomycetes</taxon>
        <taxon>Agaricomycetidae</taxon>
        <taxon>Agaricales</taxon>
        <taxon>Agaricineae</taxon>
        <taxon>Psathyrellaceae</taxon>
        <taxon>Coprinellus</taxon>
    </lineage>
</organism>
<proteinExistence type="predicted"/>
<name>A0A4Y7TCK8_COPMI</name>
<evidence type="ECO:0000313" key="1">
    <source>
        <dbReference type="EMBL" id="TEB31903.1"/>
    </source>
</evidence>
<reference evidence="1 2" key="1">
    <citation type="journal article" date="2019" name="Nat. Ecol. Evol.">
        <title>Megaphylogeny resolves global patterns of mushroom evolution.</title>
        <authorList>
            <person name="Varga T."/>
            <person name="Krizsan K."/>
            <person name="Foldi C."/>
            <person name="Dima B."/>
            <person name="Sanchez-Garcia M."/>
            <person name="Sanchez-Ramirez S."/>
            <person name="Szollosi G.J."/>
            <person name="Szarkandi J.G."/>
            <person name="Papp V."/>
            <person name="Albert L."/>
            <person name="Andreopoulos W."/>
            <person name="Angelini C."/>
            <person name="Antonin V."/>
            <person name="Barry K.W."/>
            <person name="Bougher N.L."/>
            <person name="Buchanan P."/>
            <person name="Buyck B."/>
            <person name="Bense V."/>
            <person name="Catcheside P."/>
            <person name="Chovatia M."/>
            <person name="Cooper J."/>
            <person name="Damon W."/>
            <person name="Desjardin D."/>
            <person name="Finy P."/>
            <person name="Geml J."/>
            <person name="Haridas S."/>
            <person name="Hughes K."/>
            <person name="Justo A."/>
            <person name="Karasinski D."/>
            <person name="Kautmanova I."/>
            <person name="Kiss B."/>
            <person name="Kocsube S."/>
            <person name="Kotiranta H."/>
            <person name="LaButti K.M."/>
            <person name="Lechner B.E."/>
            <person name="Liimatainen K."/>
            <person name="Lipzen A."/>
            <person name="Lukacs Z."/>
            <person name="Mihaltcheva S."/>
            <person name="Morgado L.N."/>
            <person name="Niskanen T."/>
            <person name="Noordeloos M.E."/>
            <person name="Ohm R.A."/>
            <person name="Ortiz-Santana B."/>
            <person name="Ovrebo C."/>
            <person name="Racz N."/>
            <person name="Riley R."/>
            <person name="Savchenko A."/>
            <person name="Shiryaev A."/>
            <person name="Soop K."/>
            <person name="Spirin V."/>
            <person name="Szebenyi C."/>
            <person name="Tomsovsky M."/>
            <person name="Tulloss R.E."/>
            <person name="Uehling J."/>
            <person name="Grigoriev I.V."/>
            <person name="Vagvolgyi C."/>
            <person name="Papp T."/>
            <person name="Martin F.M."/>
            <person name="Miettinen O."/>
            <person name="Hibbett D.S."/>
            <person name="Nagy L.G."/>
        </authorList>
    </citation>
    <scope>NUCLEOTIDE SEQUENCE [LARGE SCALE GENOMIC DNA]</scope>
    <source>
        <strain evidence="1 2">FP101781</strain>
    </source>
</reference>
<dbReference type="EMBL" id="QPFP01000017">
    <property type="protein sequence ID" value="TEB31903.1"/>
    <property type="molecule type" value="Genomic_DNA"/>
</dbReference>
<gene>
    <name evidence="1" type="ORF">FA13DRAFT_1813708</name>
</gene>